<reference evidence="1 2" key="1">
    <citation type="journal article" date="2019" name="Anaerobe">
        <title>Detection of Robinsoniella peoriensis in multiple bone samples of a trauma patient.</title>
        <authorList>
            <person name="Schrottner P."/>
            <person name="Hartwich K."/>
            <person name="Bunk B."/>
            <person name="Schober I."/>
            <person name="Helbig S."/>
            <person name="Rudolph W.W."/>
            <person name="Gunzer F."/>
        </authorList>
    </citation>
    <scope>NUCLEOTIDE SEQUENCE [LARGE SCALE GENOMIC DNA]</scope>
    <source>
        <strain evidence="1 2">DSM 106044</strain>
    </source>
</reference>
<organism evidence="1 2">
    <name type="scientific">Robinsoniella peoriensis</name>
    <dbReference type="NCBI Taxonomy" id="180332"/>
    <lineage>
        <taxon>Bacteria</taxon>
        <taxon>Bacillati</taxon>
        <taxon>Bacillota</taxon>
        <taxon>Clostridia</taxon>
        <taxon>Lachnospirales</taxon>
        <taxon>Lachnospiraceae</taxon>
        <taxon>Robinsoniella</taxon>
    </lineage>
</organism>
<dbReference type="AlphaFoldDB" id="A0A4U8Q7N3"/>
<gene>
    <name evidence="1" type="ORF">DSM106044_02142</name>
</gene>
<evidence type="ECO:0000313" key="2">
    <source>
        <dbReference type="Proteomes" id="UP000306509"/>
    </source>
</evidence>
<protein>
    <submittedName>
        <fullName evidence="1">Uncharacterized protein</fullName>
    </submittedName>
</protein>
<evidence type="ECO:0000313" key="1">
    <source>
        <dbReference type="EMBL" id="TLD00942.1"/>
    </source>
</evidence>
<name>A0A4U8Q7N3_9FIRM</name>
<proteinExistence type="predicted"/>
<dbReference type="EMBL" id="QGQD01000045">
    <property type="protein sequence ID" value="TLD00942.1"/>
    <property type="molecule type" value="Genomic_DNA"/>
</dbReference>
<dbReference type="Proteomes" id="UP000306509">
    <property type="component" value="Unassembled WGS sequence"/>
</dbReference>
<dbReference type="RefSeq" id="WP_201278768.1">
    <property type="nucleotide sequence ID" value="NZ_CAUSDN010000021.1"/>
</dbReference>
<comment type="caution">
    <text evidence="1">The sequence shown here is derived from an EMBL/GenBank/DDBJ whole genome shotgun (WGS) entry which is preliminary data.</text>
</comment>
<accession>A0A4U8Q7N3</accession>
<sequence length="69" mass="7268">MVFIAPTGFGFSNGLQFGMGQLYGCVSYLQITAPELTDKMLAISRCTPCRAGCACSDCLGNLGGTHKPF</sequence>
<keyword evidence="2" id="KW-1185">Reference proteome</keyword>